<evidence type="ECO:0000256" key="1">
    <source>
        <dbReference type="SAM" id="MobiDB-lite"/>
    </source>
</evidence>
<evidence type="ECO:0000313" key="3">
    <source>
        <dbReference type="Proteomes" id="UP000694389"/>
    </source>
</evidence>
<evidence type="ECO:0000313" key="2">
    <source>
        <dbReference type="Ensembl" id="ENSDLAP00005070028.1"/>
    </source>
</evidence>
<feature type="compositionally biased region" description="Basic and acidic residues" evidence="1">
    <location>
        <begin position="8"/>
        <end position="18"/>
    </location>
</feature>
<name>A0A8P4K824_DICLA</name>
<reference evidence="2" key="1">
    <citation type="submission" date="2025-08" db="UniProtKB">
        <authorList>
            <consortium name="Ensembl"/>
        </authorList>
    </citation>
    <scope>IDENTIFICATION</scope>
</reference>
<feature type="region of interest" description="Disordered" evidence="1">
    <location>
        <begin position="1"/>
        <end position="26"/>
    </location>
</feature>
<sequence length="129" mass="14410">MPGNSNQDSRRSQLKKDQSSTGDHMGLFFPSRSGCLLYHELHGFREGGFSKKIHSYTDLGFRRYSDLSMVAVGKKEDYVFASANAAKGKFEVEDCYLLKDVSKKLGINIQAGEMSSDVQHCVDFTVNDT</sequence>
<accession>A0A8P4K824</accession>
<dbReference type="Ensembl" id="ENSDLAT00005088887.1">
    <property type="protein sequence ID" value="ENSDLAP00005070028.1"/>
    <property type="gene ID" value="ENSDLAG00005034185.1"/>
</dbReference>
<protein>
    <submittedName>
        <fullName evidence="2">Uncharacterized protein</fullName>
    </submittedName>
</protein>
<proteinExistence type="predicted"/>
<organism evidence="2 3">
    <name type="scientific">Dicentrarchus labrax</name>
    <name type="common">European seabass</name>
    <name type="synonym">Morone labrax</name>
    <dbReference type="NCBI Taxonomy" id="13489"/>
    <lineage>
        <taxon>Eukaryota</taxon>
        <taxon>Metazoa</taxon>
        <taxon>Chordata</taxon>
        <taxon>Craniata</taxon>
        <taxon>Vertebrata</taxon>
        <taxon>Euteleostomi</taxon>
        <taxon>Actinopterygii</taxon>
        <taxon>Neopterygii</taxon>
        <taxon>Teleostei</taxon>
        <taxon>Neoteleostei</taxon>
        <taxon>Acanthomorphata</taxon>
        <taxon>Eupercaria</taxon>
        <taxon>Moronidae</taxon>
        <taxon>Dicentrarchus</taxon>
    </lineage>
</organism>
<dbReference type="Proteomes" id="UP000694389">
    <property type="component" value="Unassembled WGS sequence"/>
</dbReference>
<dbReference type="AlphaFoldDB" id="A0A8P4K824"/>
<reference evidence="2" key="2">
    <citation type="submission" date="2025-09" db="UniProtKB">
        <authorList>
            <consortium name="Ensembl"/>
        </authorList>
    </citation>
    <scope>IDENTIFICATION</scope>
</reference>
<keyword evidence="3" id="KW-1185">Reference proteome</keyword>